<accession>A0AB38TFX2</accession>
<keyword evidence="10" id="KW-1185">Reference proteome</keyword>
<dbReference type="Gene3D" id="1.10.3720.10">
    <property type="entry name" value="MetI-like"/>
    <property type="match status" value="1"/>
</dbReference>
<gene>
    <name evidence="9" type="ORF">LRP29_10160</name>
</gene>
<evidence type="ECO:0000259" key="8">
    <source>
        <dbReference type="PROSITE" id="PS50928"/>
    </source>
</evidence>
<protein>
    <submittedName>
        <fullName evidence="9">Carbohydrate ABC transporter permease</fullName>
    </submittedName>
</protein>
<feature type="domain" description="ABC transmembrane type-1" evidence="8">
    <location>
        <begin position="114"/>
        <end position="304"/>
    </location>
</feature>
<evidence type="ECO:0000313" key="9">
    <source>
        <dbReference type="EMBL" id="UTU53718.1"/>
    </source>
</evidence>
<feature type="transmembrane region" description="Helical" evidence="7">
    <location>
        <begin position="283"/>
        <end position="304"/>
    </location>
</feature>
<name>A0AB38TFX2_9HYPH</name>
<evidence type="ECO:0000256" key="3">
    <source>
        <dbReference type="ARBA" id="ARBA00022475"/>
    </source>
</evidence>
<comment type="subcellular location">
    <subcellularLocation>
        <location evidence="1 7">Cell membrane</location>
        <topology evidence="1 7">Multi-pass membrane protein</topology>
    </subcellularLocation>
</comment>
<feature type="transmembrane region" description="Helical" evidence="7">
    <location>
        <begin position="114"/>
        <end position="138"/>
    </location>
</feature>
<reference evidence="9 10" key="1">
    <citation type="journal article" date="2022" name="Microbiol. Resour. Announc.">
        <title>Complete Genome Sequence of Mesorhizobium ciceri Strain R30, a Rhizobium Used as a Commercial Inoculant for Chickpea in Argentina.</title>
        <authorList>
            <person name="Foresto E."/>
            <person name="Revale S."/>
            <person name="Primo E."/>
            <person name="Nievas F."/>
            <person name="Carezzano E."/>
            <person name="Puente M."/>
            <person name="Alzari P."/>
            <person name="Mart M."/>
            <person name="Ben-Assaya M."/>
            <person name="Mornico D."/>
            <person name="Santoro M."/>
            <person name="Mart F."/>
            <person name="Giordano W."/>
            <person name="Bogino P."/>
        </authorList>
    </citation>
    <scope>NUCLEOTIDE SEQUENCE [LARGE SCALE GENOMIC DNA]</scope>
    <source>
        <strain evidence="9 10">R30</strain>
    </source>
</reference>
<keyword evidence="4 7" id="KW-0812">Transmembrane</keyword>
<feature type="transmembrane region" description="Helical" evidence="7">
    <location>
        <begin position="230"/>
        <end position="251"/>
    </location>
</feature>
<evidence type="ECO:0000256" key="5">
    <source>
        <dbReference type="ARBA" id="ARBA00022989"/>
    </source>
</evidence>
<evidence type="ECO:0000256" key="6">
    <source>
        <dbReference type="ARBA" id="ARBA00023136"/>
    </source>
</evidence>
<dbReference type="AlphaFoldDB" id="A0AB38TFX2"/>
<organism evidence="9 10">
    <name type="scientific">Mesorhizobium ciceri</name>
    <dbReference type="NCBI Taxonomy" id="39645"/>
    <lineage>
        <taxon>Bacteria</taxon>
        <taxon>Pseudomonadati</taxon>
        <taxon>Pseudomonadota</taxon>
        <taxon>Alphaproteobacteria</taxon>
        <taxon>Hyphomicrobiales</taxon>
        <taxon>Phyllobacteriaceae</taxon>
        <taxon>Mesorhizobium</taxon>
    </lineage>
</organism>
<evidence type="ECO:0000256" key="2">
    <source>
        <dbReference type="ARBA" id="ARBA00022448"/>
    </source>
</evidence>
<dbReference type="Pfam" id="PF00528">
    <property type="entry name" value="BPD_transp_1"/>
    <property type="match status" value="1"/>
</dbReference>
<dbReference type="Proteomes" id="UP001060070">
    <property type="component" value="Chromosome"/>
</dbReference>
<evidence type="ECO:0000256" key="4">
    <source>
        <dbReference type="ARBA" id="ARBA00022692"/>
    </source>
</evidence>
<dbReference type="PROSITE" id="PS50928">
    <property type="entry name" value="ABC_TM1"/>
    <property type="match status" value="1"/>
</dbReference>
<feature type="transmembrane region" description="Helical" evidence="7">
    <location>
        <begin position="183"/>
        <end position="201"/>
    </location>
</feature>
<feature type="transmembrane region" description="Helical" evidence="7">
    <location>
        <begin position="12"/>
        <end position="35"/>
    </location>
</feature>
<sequence length="319" mass="35370">MAAVQTSGERALNKVAIVAVLLVTIIFLAPIYWIVATSFKPRNLATTIPPTVMFEPTISPFVKLFTKRSQLRSPPSAEEYAAAPWWERVVFDGGEKIVRDGKGQVQWSGYPSRFLNSLIIAITSTVLAVGMGTFTAYGFSRFKVKGEADLLFFILSTRMLPAVVVAIPMFLMYRAVGLNDTHLGLIILYTAFNLSFSVWLMKGFMDEIPKEYEEAALVDGYTRMEAFFKIVLPEAATGIAATAVFCFITAWNEYAFALIMTNRRAQTAPPFIPSQVGSGLPDWTVIASGTFLFLLPVAIFTFLLRNHLLRGMSFGAIRK</sequence>
<evidence type="ECO:0000256" key="1">
    <source>
        <dbReference type="ARBA" id="ARBA00004651"/>
    </source>
</evidence>
<evidence type="ECO:0000313" key="10">
    <source>
        <dbReference type="Proteomes" id="UP001060070"/>
    </source>
</evidence>
<comment type="similarity">
    <text evidence="7">Belongs to the binding-protein-dependent transport system permease family.</text>
</comment>
<keyword evidence="2 7" id="KW-0813">Transport</keyword>
<dbReference type="GO" id="GO:0055085">
    <property type="term" value="P:transmembrane transport"/>
    <property type="evidence" value="ECO:0007669"/>
    <property type="project" value="InterPro"/>
</dbReference>
<dbReference type="PANTHER" id="PTHR32243">
    <property type="entry name" value="MALTOSE TRANSPORT SYSTEM PERMEASE-RELATED"/>
    <property type="match status" value="1"/>
</dbReference>
<dbReference type="RefSeq" id="WP_013529496.1">
    <property type="nucleotide sequence ID" value="NZ_CP015062.1"/>
</dbReference>
<keyword evidence="5 7" id="KW-1133">Transmembrane helix</keyword>
<evidence type="ECO:0000256" key="7">
    <source>
        <dbReference type="RuleBase" id="RU363032"/>
    </source>
</evidence>
<dbReference type="PANTHER" id="PTHR32243:SF52">
    <property type="entry name" value="ABC TRANSPORTER PERMEASE PROTEIN"/>
    <property type="match status" value="1"/>
</dbReference>
<dbReference type="KEGG" id="mcic:A4R28_18410"/>
<feature type="transmembrane region" description="Helical" evidence="7">
    <location>
        <begin position="150"/>
        <end position="171"/>
    </location>
</feature>
<dbReference type="SUPFAM" id="SSF161098">
    <property type="entry name" value="MetI-like"/>
    <property type="match status" value="1"/>
</dbReference>
<proteinExistence type="inferred from homology"/>
<keyword evidence="6 7" id="KW-0472">Membrane</keyword>
<dbReference type="EMBL" id="CP088147">
    <property type="protein sequence ID" value="UTU53718.1"/>
    <property type="molecule type" value="Genomic_DNA"/>
</dbReference>
<dbReference type="InterPro" id="IPR050901">
    <property type="entry name" value="BP-dep_ABC_trans_perm"/>
</dbReference>
<dbReference type="GO" id="GO:0005886">
    <property type="term" value="C:plasma membrane"/>
    <property type="evidence" value="ECO:0007669"/>
    <property type="project" value="UniProtKB-SubCell"/>
</dbReference>
<dbReference type="InterPro" id="IPR000515">
    <property type="entry name" value="MetI-like"/>
</dbReference>
<keyword evidence="3" id="KW-1003">Cell membrane</keyword>
<dbReference type="GeneID" id="91563430"/>
<dbReference type="InterPro" id="IPR035906">
    <property type="entry name" value="MetI-like_sf"/>
</dbReference>
<dbReference type="CDD" id="cd06261">
    <property type="entry name" value="TM_PBP2"/>
    <property type="match status" value="1"/>
</dbReference>